<dbReference type="EMBL" id="LGRX02033499">
    <property type="protein sequence ID" value="KAK3241002.1"/>
    <property type="molecule type" value="Genomic_DNA"/>
</dbReference>
<feature type="compositionally biased region" description="Low complexity" evidence="1">
    <location>
        <begin position="107"/>
        <end position="116"/>
    </location>
</feature>
<feature type="compositionally biased region" description="Pro residues" evidence="1">
    <location>
        <begin position="69"/>
        <end position="83"/>
    </location>
</feature>
<dbReference type="Proteomes" id="UP001190700">
    <property type="component" value="Unassembled WGS sequence"/>
</dbReference>
<sequence length="215" mass="22435">MAFGKKKFASPVGEWKRQETGGRYLTWEGTGMPCITCFRLWVVATGHMESDGICIYSCTAAFALGRAPPQAPPPPAAPPPLTTWPPSAAAAPQAHSLHQEREPPPQAASSPQGAAAMTVRLSTPVPTFAHGPMGPQSMVMDPGTYSTDTSLPAEDCVGGGGVPPPISSLQICDLDDDDTDWPAFRESPVKTPSIDRNNSGSTFAGLRAPPPGGAE</sequence>
<reference evidence="2 3" key="1">
    <citation type="journal article" date="2015" name="Genome Biol. Evol.">
        <title>Comparative Genomics of a Bacterivorous Green Alga Reveals Evolutionary Causalities and Consequences of Phago-Mixotrophic Mode of Nutrition.</title>
        <authorList>
            <person name="Burns J.A."/>
            <person name="Paasch A."/>
            <person name="Narechania A."/>
            <person name="Kim E."/>
        </authorList>
    </citation>
    <scope>NUCLEOTIDE SEQUENCE [LARGE SCALE GENOMIC DNA]</scope>
    <source>
        <strain evidence="2 3">PLY_AMNH</strain>
    </source>
</reference>
<keyword evidence="3" id="KW-1185">Reference proteome</keyword>
<feature type="region of interest" description="Disordered" evidence="1">
    <location>
        <begin position="69"/>
        <end position="149"/>
    </location>
</feature>
<organism evidence="2 3">
    <name type="scientific">Cymbomonas tetramitiformis</name>
    <dbReference type="NCBI Taxonomy" id="36881"/>
    <lineage>
        <taxon>Eukaryota</taxon>
        <taxon>Viridiplantae</taxon>
        <taxon>Chlorophyta</taxon>
        <taxon>Pyramimonadophyceae</taxon>
        <taxon>Pyramimonadales</taxon>
        <taxon>Pyramimonadaceae</taxon>
        <taxon>Cymbomonas</taxon>
    </lineage>
</organism>
<proteinExistence type="predicted"/>
<feature type="compositionally biased region" description="Low complexity" evidence="1">
    <location>
        <begin position="84"/>
        <end position="96"/>
    </location>
</feature>
<feature type="region of interest" description="Disordered" evidence="1">
    <location>
        <begin position="177"/>
        <end position="215"/>
    </location>
</feature>
<name>A0AAE0BSN0_9CHLO</name>
<accession>A0AAE0BSN0</accession>
<dbReference type="AlphaFoldDB" id="A0AAE0BSN0"/>
<evidence type="ECO:0000313" key="3">
    <source>
        <dbReference type="Proteomes" id="UP001190700"/>
    </source>
</evidence>
<gene>
    <name evidence="2" type="ORF">CYMTET_49203</name>
</gene>
<evidence type="ECO:0000313" key="2">
    <source>
        <dbReference type="EMBL" id="KAK3241002.1"/>
    </source>
</evidence>
<comment type="caution">
    <text evidence="2">The sequence shown here is derived from an EMBL/GenBank/DDBJ whole genome shotgun (WGS) entry which is preliminary data.</text>
</comment>
<protein>
    <submittedName>
        <fullName evidence="2">Uncharacterized protein</fullName>
    </submittedName>
</protein>
<evidence type="ECO:0000256" key="1">
    <source>
        <dbReference type="SAM" id="MobiDB-lite"/>
    </source>
</evidence>